<dbReference type="Proteomes" id="UP000615613">
    <property type="component" value="Chromosome"/>
</dbReference>
<gene>
    <name evidence="1" type="ORF">HU722_00045</name>
    <name evidence="2" type="ORF">HU722_0020600</name>
</gene>
<sequence length="888" mass="96642">MAKKITAPNASLKPVNTRKPKAIEVLAPVVYKGEGGSIYPLDAKDDPHLTTDPDMDDSDIVVTIWVEDGGGPVFEEIVDRSGIGGARKIPIPLNIITSGMGHTLLFKYRGKVGGKAAESRVAEVEVRFYDEIDLEGYVPRFVHSKSVHNTDTLDMYTFTGDETIVAYAHPLVKARDQLFVNVAGDQDSTPFAFKTVAFSRVVTADEAVPGHEFRLSLKRSWMGRRRPWGALTIHWGWICDGRHPRPPASVDPIHETRLPENALEGRPRPTSALIVDPRMGNMPAPHLRQSTFYNNEWCLNSALTKDRGNVDVPDLETYAGDQICFYVGGPGHEKKPLGCVTIKNDGDPATIELSACDIACFFSMSMTLTYTVQFASSGEAQQSPEQVVNVLLPQFTHPGIEDATGHILDLGTFTEEATAFVAEWDYAECSECRWMWITGEREDGSAIRIDILVDAPVKDARKTNGVAASIPRVELQKLADCSEFELHFAASFCGKCELEDAHEFPVQTFKIEQEPLALIEPSVREAVADQLTAYNGRNGVHVEVKYTGSNPKHSIIICWERPNGSCWLVTSQPGSTTGAVIWLLPSEAVIESLGKVVEITFTVTTACKVQTSPPLHLNISLPVRLETPNVPEATPPETQNASLDLRTFAGNANSHMKAMWFLRAGQKCWLQAAGTNKNGNPYSFNVYAARAIKVAEETAGVASPVLRSELDKLKDESNLTLTYSVATNGSSTANVVCPQRVLQVLSPLDDFTPFAGNNWNGWIPGPAALGEMRYASFFGKTCVANGTASTAGVGNVLYKVFTGLVVGATYDFSILACTYNGAAPLPRLSLWASAGAVTPVTTFYNMAWTLLRGTFVANAPTMQLEIRSHESSGASGNDYAITDIRVSG</sequence>
<accession>A0A8H9YKX9</accession>
<dbReference type="KEGG" id="ptrt:HU722_0020600"/>
<keyword evidence="3" id="KW-1185">Reference proteome</keyword>
<protein>
    <submittedName>
        <fullName evidence="1">Uncharacterized protein</fullName>
    </submittedName>
</protein>
<dbReference type="EMBL" id="JABWQF010000001">
    <property type="protein sequence ID" value="MBC3289902.1"/>
    <property type="molecule type" value="Genomic_DNA"/>
</dbReference>
<proteinExistence type="predicted"/>
<reference evidence="1" key="1">
    <citation type="journal article" date="2020" name="Microorganisms">
        <title>Reliable Identification of Environmental Pseudomonas Isolates Using the rpoD Gene.</title>
        <authorList>
            <consortium name="The Broad Institute Genome Sequencing Platform"/>
            <person name="Girard L."/>
            <person name="Lood C."/>
            <person name="Rokni-Zadeh H."/>
            <person name="van Noort V."/>
            <person name="Lavigne R."/>
            <person name="De Mot R."/>
        </authorList>
    </citation>
    <scope>NUCLEOTIDE SEQUENCE [LARGE SCALE GENOMIC DNA]</scope>
    <source>
        <strain evidence="1">SWRI145</strain>
    </source>
</reference>
<evidence type="ECO:0000313" key="3">
    <source>
        <dbReference type="Proteomes" id="UP000615613"/>
    </source>
</evidence>
<reference evidence="2" key="2">
    <citation type="submission" date="2021-06" db="EMBL/GenBank/DDBJ databases">
        <title>Updating the genus Pseudomonas: Description of 43 new species and partition of the Pseudomonas putida group.</title>
        <authorList>
            <person name="Girard L."/>
            <person name="Lood C."/>
            <person name="Vandamme P."/>
            <person name="Rokni-Zadeh H."/>
            <person name="van Noort V."/>
            <person name="Hofte M."/>
            <person name="Lavigne R."/>
            <person name="De Mot R."/>
        </authorList>
    </citation>
    <scope>NUCLEOTIDE SEQUENCE</scope>
    <source>
        <strain evidence="2">SWRI145</strain>
    </source>
</reference>
<dbReference type="EMBL" id="CP077084">
    <property type="protein sequence ID" value="QXH82373.1"/>
    <property type="molecule type" value="Genomic_DNA"/>
</dbReference>
<dbReference type="RefSeq" id="WP_065891074.1">
    <property type="nucleotide sequence ID" value="NZ_CP077084.1"/>
</dbReference>
<dbReference type="AlphaFoldDB" id="A0A8H9YKX9"/>
<name>A0A8H9YKX9_9PSED</name>
<evidence type="ECO:0000313" key="2">
    <source>
        <dbReference type="EMBL" id="QXH82373.1"/>
    </source>
</evidence>
<evidence type="ECO:0000313" key="1">
    <source>
        <dbReference type="EMBL" id="MBC3289902.1"/>
    </source>
</evidence>
<organism evidence="1">
    <name type="scientific">Pseudomonas tritici</name>
    <dbReference type="NCBI Taxonomy" id="2745518"/>
    <lineage>
        <taxon>Bacteria</taxon>
        <taxon>Pseudomonadati</taxon>
        <taxon>Pseudomonadota</taxon>
        <taxon>Gammaproteobacteria</taxon>
        <taxon>Pseudomonadales</taxon>
        <taxon>Pseudomonadaceae</taxon>
        <taxon>Pseudomonas</taxon>
    </lineage>
</organism>